<organism evidence="2 3">
    <name type="scientific">Phialemonium thermophilum</name>
    <dbReference type="NCBI Taxonomy" id="223376"/>
    <lineage>
        <taxon>Eukaryota</taxon>
        <taxon>Fungi</taxon>
        <taxon>Dikarya</taxon>
        <taxon>Ascomycota</taxon>
        <taxon>Pezizomycotina</taxon>
        <taxon>Sordariomycetes</taxon>
        <taxon>Sordariomycetidae</taxon>
        <taxon>Cephalothecales</taxon>
        <taxon>Cephalothecaceae</taxon>
        <taxon>Phialemonium</taxon>
    </lineage>
</organism>
<proteinExistence type="predicted"/>
<feature type="domain" description="2EXR" evidence="1">
    <location>
        <begin position="16"/>
        <end position="135"/>
    </location>
</feature>
<gene>
    <name evidence="2" type="ORF">VTK73DRAFT_2181</name>
</gene>
<keyword evidence="3" id="KW-1185">Reference proteome</keyword>
<sequence length="386" mass="45751">MSADTGEAVPSQPAQFHGFPRLPTELRWMIWQMAICTDETPRIHYYALFNDDDRDKRRSLLPDMIRRCKAKPRWPPNIIKKGKKSIGEPLPELVSRPDHCAWTADNRFLYFWDAGLLTACRESRRILLCHRKKSPRRPRPKRWDVVRTRSQGHAAYAEVTKRDIVCFRFAPEHMDVCVSLRWDVLIRRLPFFHLPYVSDINLAMDFDDSWANMDVGRTKAEDLMREPSPRGLAARAYWAWLRGEIPRWTRLWLIDRGGRLPANYKLPAINDYRYVIDFVYNRSRYPCKPERNRFFTDGARNYVESYSWEPNANTRPRDYYWDDQPDVPLLSFMWRVASMFERSWPPKKGPANTYRNTPMSSNSAWESSNRRPNKAYLVMNICTSSD</sequence>
<dbReference type="EMBL" id="JAZHXJ010001594">
    <property type="protein sequence ID" value="KAL1844605.1"/>
    <property type="molecule type" value="Genomic_DNA"/>
</dbReference>
<evidence type="ECO:0000313" key="2">
    <source>
        <dbReference type="EMBL" id="KAL1844605.1"/>
    </source>
</evidence>
<protein>
    <recommendedName>
        <fullName evidence="1">2EXR domain-containing protein</fullName>
    </recommendedName>
</protein>
<evidence type="ECO:0000259" key="1">
    <source>
        <dbReference type="Pfam" id="PF20150"/>
    </source>
</evidence>
<comment type="caution">
    <text evidence="2">The sequence shown here is derived from an EMBL/GenBank/DDBJ whole genome shotgun (WGS) entry which is preliminary data.</text>
</comment>
<evidence type="ECO:0000313" key="3">
    <source>
        <dbReference type="Proteomes" id="UP001586593"/>
    </source>
</evidence>
<dbReference type="Proteomes" id="UP001586593">
    <property type="component" value="Unassembled WGS sequence"/>
</dbReference>
<name>A0ABR3VSG8_9PEZI</name>
<accession>A0ABR3VSG8</accession>
<dbReference type="Pfam" id="PF20150">
    <property type="entry name" value="2EXR"/>
    <property type="match status" value="1"/>
</dbReference>
<dbReference type="InterPro" id="IPR045518">
    <property type="entry name" value="2EXR"/>
</dbReference>
<reference evidence="2 3" key="1">
    <citation type="journal article" date="2024" name="Commun. Biol.">
        <title>Comparative genomic analysis of thermophilic fungi reveals convergent evolutionary adaptations and gene losses.</title>
        <authorList>
            <person name="Steindorff A.S."/>
            <person name="Aguilar-Pontes M.V."/>
            <person name="Robinson A.J."/>
            <person name="Andreopoulos B."/>
            <person name="LaButti K."/>
            <person name="Kuo A."/>
            <person name="Mondo S."/>
            <person name="Riley R."/>
            <person name="Otillar R."/>
            <person name="Haridas S."/>
            <person name="Lipzen A."/>
            <person name="Grimwood J."/>
            <person name="Schmutz J."/>
            <person name="Clum A."/>
            <person name="Reid I.D."/>
            <person name="Moisan M.C."/>
            <person name="Butler G."/>
            <person name="Nguyen T.T.M."/>
            <person name="Dewar K."/>
            <person name="Conant G."/>
            <person name="Drula E."/>
            <person name="Henrissat B."/>
            <person name="Hansel C."/>
            <person name="Singer S."/>
            <person name="Hutchinson M.I."/>
            <person name="de Vries R.P."/>
            <person name="Natvig D.O."/>
            <person name="Powell A.J."/>
            <person name="Tsang A."/>
            <person name="Grigoriev I.V."/>
        </authorList>
    </citation>
    <scope>NUCLEOTIDE SEQUENCE [LARGE SCALE GENOMIC DNA]</scope>
    <source>
        <strain evidence="2 3">ATCC 24622</strain>
    </source>
</reference>